<reference evidence="1 2" key="1">
    <citation type="submission" date="2018-11" db="EMBL/GenBank/DDBJ databases">
        <authorList>
            <consortium name="Pathogen Informatics"/>
        </authorList>
    </citation>
    <scope>NUCLEOTIDE SEQUENCE [LARGE SCALE GENOMIC DNA]</scope>
</reference>
<proteinExistence type="predicted"/>
<keyword evidence="2" id="KW-1185">Reference proteome</keyword>
<gene>
    <name evidence="1" type="ORF">SVUK_LOCUS2901</name>
</gene>
<sequence>ELELNGVLEEIESARRTLKELQDRRNVRVFLPHEPLHFRDEEPHTPTRNNQLLSPLTIETAIDFSRCSITTFMPLYIFNLTVLSSTMIGFKDELALQGIIVNNPANACISVGSPEISPILLNSGRNTVIMNFGKPFSITDSFAIMVQQFNTNIVRPADYNLYLDVPAYKPSAWKDLPNLLPYSRKFFLFVFVPSEASDLYSYLSNDLSHLNASALSSGDNVKILNCSSSFYNASCDSEDELGDIARSSTFCVFLSRNDHTRFFWKSLRFGCIPTTLIGDGHQFASPWLDFPNFISFCALSKWQKS</sequence>
<dbReference type="OrthoDB" id="5954868at2759"/>
<dbReference type="Proteomes" id="UP000270094">
    <property type="component" value="Unassembled WGS sequence"/>
</dbReference>
<accession>A0A3P7IJA6</accession>
<feature type="non-terminal residue" evidence="1">
    <location>
        <position position="1"/>
    </location>
</feature>
<name>A0A3P7IJA6_STRVU</name>
<evidence type="ECO:0000313" key="1">
    <source>
        <dbReference type="EMBL" id="VDM67903.1"/>
    </source>
</evidence>
<dbReference type="EMBL" id="UYYB01006937">
    <property type="protein sequence ID" value="VDM67903.1"/>
    <property type="molecule type" value="Genomic_DNA"/>
</dbReference>
<evidence type="ECO:0000313" key="2">
    <source>
        <dbReference type="Proteomes" id="UP000270094"/>
    </source>
</evidence>
<dbReference type="AlphaFoldDB" id="A0A3P7IJA6"/>
<protein>
    <recommendedName>
        <fullName evidence="3">Exostosin GT47 domain-containing protein</fullName>
    </recommendedName>
</protein>
<evidence type="ECO:0008006" key="3">
    <source>
        <dbReference type="Google" id="ProtNLM"/>
    </source>
</evidence>
<organism evidence="1 2">
    <name type="scientific">Strongylus vulgaris</name>
    <name type="common">Blood worm</name>
    <dbReference type="NCBI Taxonomy" id="40348"/>
    <lineage>
        <taxon>Eukaryota</taxon>
        <taxon>Metazoa</taxon>
        <taxon>Ecdysozoa</taxon>
        <taxon>Nematoda</taxon>
        <taxon>Chromadorea</taxon>
        <taxon>Rhabditida</taxon>
        <taxon>Rhabditina</taxon>
        <taxon>Rhabditomorpha</taxon>
        <taxon>Strongyloidea</taxon>
        <taxon>Strongylidae</taxon>
        <taxon>Strongylus</taxon>
    </lineage>
</organism>